<dbReference type="OrthoDB" id="4138492at2759"/>
<dbReference type="Proteomes" id="UP000095149">
    <property type="component" value="Unassembled WGS sequence"/>
</dbReference>
<dbReference type="EMBL" id="MEKH01000005">
    <property type="protein sequence ID" value="ODO07670.1"/>
    <property type="molecule type" value="Genomic_DNA"/>
</dbReference>
<dbReference type="PANTHER" id="PTHR41814:SF1">
    <property type="entry name" value="CELLULASE"/>
    <property type="match status" value="1"/>
</dbReference>
<evidence type="ECO:0008006" key="5">
    <source>
        <dbReference type="Google" id="ProtNLM"/>
    </source>
</evidence>
<reference evidence="3 4" key="1">
    <citation type="submission" date="2016-06" db="EMBL/GenBank/DDBJ databases">
        <title>Evolution of pathogenesis and genome organization in the Tremellales.</title>
        <authorList>
            <person name="Cuomo C."/>
            <person name="Litvintseva A."/>
            <person name="Heitman J."/>
            <person name="Chen Y."/>
            <person name="Sun S."/>
            <person name="Springer D."/>
            <person name="Dromer F."/>
            <person name="Young S."/>
            <person name="Zeng Q."/>
            <person name="Chapman S."/>
            <person name="Gujja S."/>
            <person name="Saif S."/>
            <person name="Birren B."/>
        </authorList>
    </citation>
    <scope>NUCLEOTIDE SEQUENCE [LARGE SCALE GENOMIC DNA]</scope>
    <source>
        <strain evidence="3 4">CBS 6273</strain>
    </source>
</reference>
<dbReference type="GO" id="GO:0016787">
    <property type="term" value="F:hydrolase activity"/>
    <property type="evidence" value="ECO:0007669"/>
    <property type="project" value="UniProtKB-KW"/>
</dbReference>
<proteinExistence type="predicted"/>
<dbReference type="SUPFAM" id="SSF48208">
    <property type="entry name" value="Six-hairpin glycosidases"/>
    <property type="match status" value="1"/>
</dbReference>
<organism evidence="3 4">
    <name type="scientific">Cryptococcus amylolentus CBS 6273</name>
    <dbReference type="NCBI Taxonomy" id="1296118"/>
    <lineage>
        <taxon>Eukaryota</taxon>
        <taxon>Fungi</taxon>
        <taxon>Dikarya</taxon>
        <taxon>Basidiomycota</taxon>
        <taxon>Agaricomycotina</taxon>
        <taxon>Tremellomycetes</taxon>
        <taxon>Tremellales</taxon>
        <taxon>Cryptococcaceae</taxon>
        <taxon>Cryptococcus</taxon>
    </lineage>
</organism>
<feature type="chain" id="PRO_5009130732" description="Six-hairpin glycosidase" evidence="2">
    <location>
        <begin position="19"/>
        <end position="425"/>
    </location>
</feature>
<dbReference type="InterPro" id="IPR012341">
    <property type="entry name" value="6hp_glycosidase-like_sf"/>
</dbReference>
<comment type="caution">
    <text evidence="3">The sequence shown here is derived from an EMBL/GenBank/DDBJ whole genome shotgun (WGS) entry which is preliminary data.</text>
</comment>
<protein>
    <recommendedName>
        <fullName evidence="5">Six-hairpin glycosidase</fullName>
    </recommendedName>
</protein>
<dbReference type="InterPro" id="IPR010905">
    <property type="entry name" value="Glyco_hydro_88"/>
</dbReference>
<accession>A0A1E3K3I5</accession>
<gene>
    <name evidence="3" type="ORF">I350_03241</name>
</gene>
<keyword evidence="1" id="KW-0378">Hydrolase</keyword>
<dbReference type="AlphaFoldDB" id="A0A1E3K3I5"/>
<evidence type="ECO:0000256" key="1">
    <source>
        <dbReference type="ARBA" id="ARBA00022801"/>
    </source>
</evidence>
<sequence>MLVPALLALSLVLPLVSAEHLSDSLQSKVYDVMNQISTHSWENGTKAQAILEATYPAYSVFSSSAPLPLPADLSDDDISELIDIAKTTMQQRPATNTSAAARGGSTLLSDDAAGDPASLGITILLANASTSDAQVNGVGYGEAAEAELNYLLYDVPRTSSGAISHRADQAQLWADSIYMVPPFLAYYAALHSNLTLLKTAYDQISLYRAALQQDNKLWNHIAGGSGTSDAKDWATGNAWAMAGMLRVWATFYWSGFKDELESQMSDLEDWIDEIFTATTPYITTNGILKNYITDNSSFEDTSASALYAAVGLRLSTLNISSTHLNTSLTLLSSTSSYINSTGFLTQTVNPLDFTHQATDSGSPEGQAFVVMAYAAHKDWDALGQQGGGGDDGLGDTSGAEGGMRFGVGRAGWGVVGLAVAVGCIL</sequence>
<dbReference type="Pfam" id="PF07470">
    <property type="entry name" value="Glyco_hydro_88"/>
    <property type="match status" value="1"/>
</dbReference>
<evidence type="ECO:0000256" key="2">
    <source>
        <dbReference type="SAM" id="SignalP"/>
    </source>
</evidence>
<name>A0A1E3K3I5_9TREE</name>
<dbReference type="GO" id="GO:0005975">
    <property type="term" value="P:carbohydrate metabolic process"/>
    <property type="evidence" value="ECO:0007669"/>
    <property type="project" value="InterPro"/>
</dbReference>
<dbReference type="Gene3D" id="1.50.10.10">
    <property type="match status" value="1"/>
</dbReference>
<dbReference type="InterPro" id="IPR008928">
    <property type="entry name" value="6-hairpin_glycosidase_sf"/>
</dbReference>
<evidence type="ECO:0000313" key="3">
    <source>
        <dbReference type="EMBL" id="ODO07670.1"/>
    </source>
</evidence>
<feature type="signal peptide" evidence="2">
    <location>
        <begin position="1"/>
        <end position="18"/>
    </location>
</feature>
<evidence type="ECO:0000313" key="4">
    <source>
        <dbReference type="Proteomes" id="UP000095149"/>
    </source>
</evidence>
<dbReference type="PANTHER" id="PTHR41814">
    <property type="entry name" value="EXPRESSED PROTEIN"/>
    <property type="match status" value="1"/>
</dbReference>
<keyword evidence="2" id="KW-0732">Signal</keyword>